<evidence type="ECO:0000256" key="15">
    <source>
        <dbReference type="ARBA" id="ARBA00023002"/>
    </source>
</evidence>
<comment type="catalytic activity">
    <reaction evidence="24">
        <text>sulcatone + NADPH + O2 + H(+) = 4-methylpent-3-en-1-yl acetate + NADP(+) + H2O</text>
        <dbReference type="Rhea" id="RHEA:54864"/>
        <dbReference type="ChEBI" id="CHEBI:15377"/>
        <dbReference type="ChEBI" id="CHEBI:15378"/>
        <dbReference type="ChEBI" id="CHEBI:15379"/>
        <dbReference type="ChEBI" id="CHEBI:16310"/>
        <dbReference type="ChEBI" id="CHEBI:57783"/>
        <dbReference type="ChEBI" id="CHEBI:58349"/>
        <dbReference type="ChEBI" id="CHEBI:138373"/>
    </reaction>
    <physiologicalReaction direction="left-to-right" evidence="24">
        <dbReference type="Rhea" id="RHEA:54865"/>
    </physiologicalReaction>
</comment>
<comment type="function">
    <text evidence="20">Broad spectrum monooxygenase that catalyzes the oxygenation of a wide variety of nitrogen- and sulfur-containing compounds including xenobiotics. Catalyzes the S-oxygenation of hypotaurine to produce taurine, an organic osmolyte involved in cell volume regulation as well as a variety of cytoprotective and developmental processes. In vitro, catalyzes the N-oxygenation of trimethylamine (TMA) to produce trimethylamine N-oxide (TMAO) and could therefore participate to the detoxification of this compound that is generated by the action of gut microbiota from dietary precursors such as choline, choline containing compounds, betaine or L-carnitine.</text>
</comment>
<evidence type="ECO:0000256" key="29">
    <source>
        <dbReference type="ARBA" id="ARBA00048459"/>
    </source>
</evidence>
<evidence type="ECO:0000256" key="35">
    <source>
        <dbReference type="SAM" id="Coils"/>
    </source>
</evidence>
<keyword evidence="9" id="KW-0812">Transmembrane</keyword>
<comment type="similarity">
    <text evidence="5 34">Belongs to the FMO family.</text>
</comment>
<evidence type="ECO:0000256" key="21">
    <source>
        <dbReference type="ARBA" id="ARBA00047338"/>
    </source>
</evidence>
<dbReference type="InterPro" id="IPR005024">
    <property type="entry name" value="Snf7_fam"/>
</dbReference>
<organism evidence="36">
    <name type="scientific">Strongyloides ratti</name>
    <name type="common">Parasitic roundworm</name>
    <dbReference type="NCBI Taxonomy" id="34506"/>
    <lineage>
        <taxon>Eukaryota</taxon>
        <taxon>Metazoa</taxon>
        <taxon>Ecdysozoa</taxon>
        <taxon>Nematoda</taxon>
        <taxon>Chromadorea</taxon>
        <taxon>Rhabditida</taxon>
        <taxon>Tylenchina</taxon>
        <taxon>Panagrolaimomorpha</taxon>
        <taxon>Strongyloidoidea</taxon>
        <taxon>Strongyloididae</taxon>
        <taxon>Strongyloides</taxon>
    </lineage>
</organism>
<feature type="coiled-coil region" evidence="35">
    <location>
        <begin position="646"/>
        <end position="698"/>
    </location>
</feature>
<dbReference type="InterPro" id="IPR050346">
    <property type="entry name" value="FMO-like"/>
</dbReference>
<comment type="catalytic activity">
    <reaction evidence="22">
        <text>hexan-3-one + NADPH + O2 + H(+) = propyl propanoate + NADP(+) + H2O</text>
        <dbReference type="Rhea" id="RHEA:54848"/>
        <dbReference type="ChEBI" id="CHEBI:15377"/>
        <dbReference type="ChEBI" id="CHEBI:15378"/>
        <dbReference type="ChEBI" id="CHEBI:15379"/>
        <dbReference type="ChEBI" id="CHEBI:57783"/>
        <dbReference type="ChEBI" id="CHEBI:58349"/>
        <dbReference type="ChEBI" id="CHEBI:89828"/>
        <dbReference type="ChEBI" id="CHEBI:89891"/>
    </reaction>
    <physiologicalReaction direction="left-to-right" evidence="22">
        <dbReference type="Rhea" id="RHEA:54849"/>
    </physiologicalReaction>
</comment>
<evidence type="ECO:0000256" key="30">
    <source>
        <dbReference type="ARBA" id="ARBA00048989"/>
    </source>
</evidence>
<comment type="catalytic activity">
    <reaction evidence="30">
        <text>(2E)-geranial + NADPH + O2 + H(+) = (1E)-2,6-dimethylhepta-1,5-dien-1-yl formate + NADP(+) + H2O</text>
        <dbReference type="Rhea" id="RHEA:54860"/>
        <dbReference type="ChEBI" id="CHEBI:15377"/>
        <dbReference type="ChEBI" id="CHEBI:15378"/>
        <dbReference type="ChEBI" id="CHEBI:15379"/>
        <dbReference type="ChEBI" id="CHEBI:16980"/>
        <dbReference type="ChEBI" id="CHEBI:57783"/>
        <dbReference type="ChEBI" id="CHEBI:58349"/>
        <dbReference type="ChEBI" id="CHEBI:138375"/>
    </reaction>
    <physiologicalReaction direction="left-to-right" evidence="30">
        <dbReference type="Rhea" id="RHEA:54861"/>
    </physiologicalReaction>
</comment>
<evidence type="ECO:0000256" key="23">
    <source>
        <dbReference type="ARBA" id="ARBA00047574"/>
    </source>
</evidence>
<comment type="catalytic activity">
    <reaction evidence="31">
        <text>heptan-4-one + NADPH + O2 + H(+) = propyl butanoate + NADP(+) + H2O</text>
        <dbReference type="Rhea" id="RHEA:54852"/>
        <dbReference type="ChEBI" id="CHEBI:15377"/>
        <dbReference type="ChEBI" id="CHEBI:15378"/>
        <dbReference type="ChEBI" id="CHEBI:15379"/>
        <dbReference type="ChEBI" id="CHEBI:57783"/>
        <dbReference type="ChEBI" id="CHEBI:58349"/>
        <dbReference type="ChEBI" id="CHEBI:89484"/>
        <dbReference type="ChEBI" id="CHEBI:89719"/>
    </reaction>
    <physiologicalReaction direction="left-to-right" evidence="31">
        <dbReference type="Rhea" id="RHEA:54853"/>
    </physiologicalReaction>
</comment>
<keyword evidence="12" id="KW-0492">Microsome</keyword>
<evidence type="ECO:0000256" key="10">
    <source>
        <dbReference type="ARBA" id="ARBA00022824"/>
    </source>
</evidence>
<evidence type="ECO:0000256" key="12">
    <source>
        <dbReference type="ARBA" id="ARBA00022848"/>
    </source>
</evidence>
<evidence type="ECO:0000256" key="1">
    <source>
        <dbReference type="ARBA" id="ARBA00001974"/>
    </source>
</evidence>
<evidence type="ECO:0000256" key="6">
    <source>
        <dbReference type="ARBA" id="ARBA00022481"/>
    </source>
</evidence>
<keyword evidence="14" id="KW-1133">Transmembrane helix</keyword>
<keyword evidence="15 34" id="KW-0560">Oxidoreductase</keyword>
<comment type="catalytic activity">
    <reaction evidence="21">
        <text>hypotaurine + NADH + O2 + H(+) = taurine + NAD(+) + H2O</text>
        <dbReference type="Rhea" id="RHEA:74111"/>
        <dbReference type="ChEBI" id="CHEBI:15377"/>
        <dbReference type="ChEBI" id="CHEBI:15378"/>
        <dbReference type="ChEBI" id="CHEBI:15379"/>
        <dbReference type="ChEBI" id="CHEBI:57540"/>
        <dbReference type="ChEBI" id="CHEBI:57853"/>
        <dbReference type="ChEBI" id="CHEBI:57945"/>
        <dbReference type="ChEBI" id="CHEBI:507393"/>
        <dbReference type="EC" id="1.14.13.8"/>
    </reaction>
    <physiologicalReaction direction="left-to-right" evidence="21">
        <dbReference type="Rhea" id="RHEA:74112"/>
    </physiologicalReaction>
</comment>
<dbReference type="SUPFAM" id="SSF51905">
    <property type="entry name" value="FAD/NAD(P)-binding domain"/>
    <property type="match status" value="2"/>
</dbReference>
<evidence type="ECO:0000256" key="11">
    <source>
        <dbReference type="ARBA" id="ARBA00022827"/>
    </source>
</evidence>
<evidence type="ECO:0000256" key="31">
    <source>
        <dbReference type="ARBA" id="ARBA00048990"/>
    </source>
</evidence>
<dbReference type="WBParaSite" id="SRAE_2000510300.1">
    <property type="protein sequence ID" value="SRAE_2000510300.1"/>
    <property type="gene ID" value="WBGene00265357"/>
</dbReference>
<dbReference type="GeneID" id="36382850"/>
<dbReference type="PRINTS" id="PR01125">
    <property type="entry name" value="FMOXYGENASE5"/>
</dbReference>
<name>A0A090N0D0_STRRB</name>
<dbReference type="GO" id="GO:0004499">
    <property type="term" value="F:N,N-dimethylaniline monooxygenase activity"/>
    <property type="evidence" value="ECO:0007669"/>
    <property type="project" value="InterPro"/>
</dbReference>
<comment type="catalytic activity">
    <reaction evidence="27">
        <text>hypotaurine + NADPH + O2 + H(+) = taurine + NADP(+) + H2O</text>
        <dbReference type="Rhea" id="RHEA:69819"/>
        <dbReference type="ChEBI" id="CHEBI:15377"/>
        <dbReference type="ChEBI" id="CHEBI:15378"/>
        <dbReference type="ChEBI" id="CHEBI:15379"/>
        <dbReference type="ChEBI" id="CHEBI:57783"/>
        <dbReference type="ChEBI" id="CHEBI:57853"/>
        <dbReference type="ChEBI" id="CHEBI:58349"/>
        <dbReference type="ChEBI" id="CHEBI:507393"/>
        <dbReference type="EC" id="1.14.13.8"/>
    </reaction>
    <physiologicalReaction direction="left-to-right" evidence="27">
        <dbReference type="Rhea" id="RHEA:69820"/>
    </physiologicalReaction>
</comment>
<evidence type="ECO:0000313" key="38">
    <source>
        <dbReference type="WBParaSite" id="SRAE_2000510300.1"/>
    </source>
</evidence>
<keyword evidence="17" id="KW-0443">Lipid metabolism</keyword>
<dbReference type="eggNOG" id="KOG1399">
    <property type="taxonomic scope" value="Eukaryota"/>
</dbReference>
<dbReference type="PRINTS" id="PR00370">
    <property type="entry name" value="FMOXYGENASE"/>
</dbReference>
<keyword evidence="6" id="KW-0488">Methylation</keyword>
<dbReference type="Gene3D" id="1.10.287.1060">
    <property type="entry name" value="ESAT-6-like"/>
    <property type="match status" value="1"/>
</dbReference>
<comment type="catalytic activity">
    <reaction evidence="29">
        <text>octan-3-one + NADPH + O2 + H(+) = ethyl hexanoate + NADP(+) + H2O</text>
        <dbReference type="Rhea" id="RHEA:54856"/>
        <dbReference type="ChEBI" id="CHEBI:15377"/>
        <dbReference type="ChEBI" id="CHEBI:15378"/>
        <dbReference type="ChEBI" id="CHEBI:15379"/>
        <dbReference type="ChEBI" id="CHEBI:57783"/>
        <dbReference type="ChEBI" id="CHEBI:58349"/>
        <dbReference type="ChEBI" id="CHEBI:80946"/>
        <dbReference type="ChEBI" id="CHEBI:86055"/>
    </reaction>
    <physiologicalReaction direction="left-to-right" evidence="29">
        <dbReference type="Rhea" id="RHEA:54857"/>
    </physiologicalReaction>
</comment>
<evidence type="ECO:0000256" key="18">
    <source>
        <dbReference type="ARBA" id="ARBA00023136"/>
    </source>
</evidence>
<evidence type="ECO:0000256" key="3">
    <source>
        <dbReference type="ARBA" id="ARBA00004524"/>
    </source>
</evidence>
<dbReference type="AlphaFoldDB" id="A0A090N0D0"/>
<dbReference type="WormBase" id="SRAE_2000510300">
    <property type="protein sequence ID" value="SRP00202"/>
    <property type="gene ID" value="WBGene00265357"/>
</dbReference>
<dbReference type="STRING" id="34506.A0A090N0D0"/>
<dbReference type="EC" id="1.-.-.-" evidence="34"/>
<dbReference type="OrthoDB" id="3973241at2759"/>
<sequence length="737" mass="84427">MIFEKKRVLIVGAGASGLPSIRFALLNDIIPVCFEASNDIGGLWRYKPEECEESSVMKSTVINSSKETTAYSDFPPPDDAPNFMHNRKLLDYIRSYASKYNLTQYIHFNHRVISIKRSKTFNNDGKWIVTYIDNMNNKKENIFDGVLMCNGHHTHPYIPESFKGQETFLGKIIHSHSYKDHKGYEDKIVVVVGIGNSGGDIAVELSRIAKQVYLVTRRGTWVFNRLYTYGIPVEFAFSRRLDKLIRPLFPLWAVNLLLEKRMNERFDHLIYGLQPEHDVLSAHPTVNDELSNRLANGTVIIKNNVKYFTEHNVIFEDQSIVEDVDAVIFSTGYKFNFDLVENGELIPVNNNNVDLYKYMYPPSLANKNTLAIIGLIQPYGSIMPISELQARLYFEVFTNKVRLPNENKMIEDVMLKKKRMSERYIASQRHTIQVDGMDFMDELAEIIGCKPKPFKYIFSDFQLFKALIFGPNVAYAYRLEGNHICKNARKALLELKYRSTYPTSQTRVIQEHFCVFITMNRIFGTGKPKAPPPNLNDAVGNINARGESIEKKIAKLDGELVKLKDQMKKMREGPAKNSVKQKALRILKQKKMYESQKDQLDTQVFNMEQTNFALEGMKDAQNTVAAMKHGVTAMKKEFKKININKIDDLHDEMEDMLDMHNEIQEAMSRQYDTPDIDENELEAELEALGDELAFDEDTSYLDEALNTPKVPSTVPSAERKTEDGIAVDEFGLPKISA</sequence>
<comment type="catalytic activity">
    <reaction evidence="32">
        <text>N,N-dimethylaniline + NADPH + O2 + H(+) = N,N-dimethylaniline N-oxide + NADP(+) + H2O</text>
        <dbReference type="Rhea" id="RHEA:24468"/>
        <dbReference type="ChEBI" id="CHEBI:15377"/>
        <dbReference type="ChEBI" id="CHEBI:15378"/>
        <dbReference type="ChEBI" id="CHEBI:15379"/>
        <dbReference type="ChEBI" id="CHEBI:16269"/>
        <dbReference type="ChEBI" id="CHEBI:17735"/>
        <dbReference type="ChEBI" id="CHEBI:57783"/>
        <dbReference type="ChEBI" id="CHEBI:58349"/>
        <dbReference type="EC" id="1.14.13.8"/>
    </reaction>
    <physiologicalReaction direction="left-to-right" evidence="32">
        <dbReference type="Rhea" id="RHEA:24469"/>
    </physiologicalReaction>
</comment>
<evidence type="ECO:0000256" key="13">
    <source>
        <dbReference type="ARBA" id="ARBA00022857"/>
    </source>
</evidence>
<comment type="catalytic activity">
    <reaction evidence="28">
        <text>trimethylamine + NADPH + O2 = trimethylamine N-oxide + NADP(+) + H2O</text>
        <dbReference type="Rhea" id="RHEA:31979"/>
        <dbReference type="ChEBI" id="CHEBI:15377"/>
        <dbReference type="ChEBI" id="CHEBI:15379"/>
        <dbReference type="ChEBI" id="CHEBI:15724"/>
        <dbReference type="ChEBI" id="CHEBI:57783"/>
        <dbReference type="ChEBI" id="CHEBI:58349"/>
        <dbReference type="ChEBI" id="CHEBI:58389"/>
        <dbReference type="EC" id="1.14.13.148"/>
    </reaction>
    <physiologicalReaction direction="left-to-right" evidence="28">
        <dbReference type="Rhea" id="RHEA:31980"/>
    </physiologicalReaction>
</comment>
<keyword evidence="16 34" id="KW-0503">Monooxygenase</keyword>
<dbReference type="GO" id="GO:0016174">
    <property type="term" value="F:NAD(P)H oxidase H2O2-forming activity"/>
    <property type="evidence" value="ECO:0007669"/>
    <property type="project" value="UniProtKB-EC"/>
</dbReference>
<dbReference type="InterPro" id="IPR020946">
    <property type="entry name" value="Flavin_mOase-like"/>
</dbReference>
<dbReference type="FunFam" id="3.50.50.60:FF:000159">
    <property type="entry name" value="Dimethylaniline monooxygenase [N-oxide-forming]"/>
    <property type="match status" value="1"/>
</dbReference>
<dbReference type="GO" id="GO:0034899">
    <property type="term" value="F:trimethylamine monooxygenase activity"/>
    <property type="evidence" value="ECO:0007669"/>
    <property type="project" value="UniProtKB-EC"/>
</dbReference>
<dbReference type="GO" id="GO:0005789">
    <property type="term" value="C:endoplasmic reticulum membrane"/>
    <property type="evidence" value="ECO:0007669"/>
    <property type="project" value="UniProtKB-SubCell"/>
</dbReference>
<evidence type="ECO:0000256" key="26">
    <source>
        <dbReference type="ARBA" id="ARBA00047977"/>
    </source>
</evidence>
<keyword evidence="11 34" id="KW-0274">FAD</keyword>
<dbReference type="Proteomes" id="UP000035682">
    <property type="component" value="Unplaced"/>
</dbReference>
<comment type="similarity">
    <text evidence="4">Belongs to the SNF7 family.</text>
</comment>
<evidence type="ECO:0000256" key="33">
    <source>
        <dbReference type="ARBA" id="ARBA00049475"/>
    </source>
</evidence>
<evidence type="ECO:0000256" key="24">
    <source>
        <dbReference type="ARBA" id="ARBA00047855"/>
    </source>
</evidence>
<dbReference type="RefSeq" id="XP_024509669.1">
    <property type="nucleotide sequence ID" value="XM_024644072.1"/>
</dbReference>
<evidence type="ECO:0000256" key="25">
    <source>
        <dbReference type="ARBA" id="ARBA00047864"/>
    </source>
</evidence>
<evidence type="ECO:0000256" key="4">
    <source>
        <dbReference type="ARBA" id="ARBA00006190"/>
    </source>
</evidence>
<evidence type="ECO:0000256" key="20">
    <source>
        <dbReference type="ARBA" id="ARBA00045957"/>
    </source>
</evidence>
<dbReference type="PANTHER" id="PTHR23023">
    <property type="entry name" value="DIMETHYLANILINE MONOOXYGENASE"/>
    <property type="match status" value="1"/>
</dbReference>
<dbReference type="Pfam" id="PF00743">
    <property type="entry name" value="FMO-like"/>
    <property type="match status" value="1"/>
</dbReference>
<dbReference type="GO" id="GO:0050660">
    <property type="term" value="F:flavin adenine dinucleotide binding"/>
    <property type="evidence" value="ECO:0007669"/>
    <property type="project" value="InterPro"/>
</dbReference>
<dbReference type="GO" id="GO:0050661">
    <property type="term" value="F:NADP binding"/>
    <property type="evidence" value="ECO:0007669"/>
    <property type="project" value="InterPro"/>
</dbReference>
<evidence type="ECO:0000256" key="17">
    <source>
        <dbReference type="ARBA" id="ARBA00023098"/>
    </source>
</evidence>
<evidence type="ECO:0000256" key="22">
    <source>
        <dbReference type="ARBA" id="ARBA00047426"/>
    </source>
</evidence>
<gene>
    <name evidence="36 38 39" type="ORF">SRAE_2000510300</name>
</gene>
<feature type="coiled-coil region" evidence="35">
    <location>
        <begin position="546"/>
        <end position="573"/>
    </location>
</feature>
<evidence type="ECO:0000256" key="8">
    <source>
        <dbReference type="ARBA" id="ARBA00022630"/>
    </source>
</evidence>
<accession>A0A090N0D0</accession>
<evidence type="ECO:0000313" key="39">
    <source>
        <dbReference type="WormBase" id="SRAE_2000510300"/>
    </source>
</evidence>
<evidence type="ECO:0000313" key="36">
    <source>
        <dbReference type="EMBL" id="CEF70472.1"/>
    </source>
</evidence>
<keyword evidence="10" id="KW-0256">Endoplasmic reticulum</keyword>
<keyword evidence="7" id="KW-0597">Phosphoprotein</keyword>
<dbReference type="Gene3D" id="6.10.250.1710">
    <property type="match status" value="1"/>
</dbReference>
<evidence type="ECO:0000256" key="16">
    <source>
        <dbReference type="ARBA" id="ARBA00023033"/>
    </source>
</evidence>
<keyword evidence="37" id="KW-1185">Reference proteome</keyword>
<protein>
    <recommendedName>
        <fullName evidence="34">Flavin-containing monooxygenase</fullName>
        <ecNumber evidence="34">1.-.-.-</ecNumber>
    </recommendedName>
</protein>
<dbReference type="GO" id="GO:0006629">
    <property type="term" value="P:lipid metabolic process"/>
    <property type="evidence" value="ECO:0007669"/>
    <property type="project" value="UniProtKB-KW"/>
</dbReference>
<reference evidence="38" key="2">
    <citation type="submission" date="2020-12" db="UniProtKB">
        <authorList>
            <consortium name="WormBaseParasite"/>
        </authorList>
    </citation>
    <scope>IDENTIFICATION</scope>
</reference>
<dbReference type="InterPro" id="IPR000960">
    <property type="entry name" value="Flavin_mOase"/>
</dbReference>
<evidence type="ECO:0000256" key="32">
    <source>
        <dbReference type="ARBA" id="ARBA00049443"/>
    </source>
</evidence>
<dbReference type="EMBL" id="LN609529">
    <property type="protein sequence ID" value="CEF70472.1"/>
    <property type="molecule type" value="Genomic_DNA"/>
</dbReference>
<dbReference type="CTD" id="36382850"/>
<evidence type="ECO:0000256" key="9">
    <source>
        <dbReference type="ARBA" id="ARBA00022692"/>
    </source>
</evidence>
<evidence type="ECO:0000256" key="7">
    <source>
        <dbReference type="ARBA" id="ARBA00022553"/>
    </source>
</evidence>
<dbReference type="Pfam" id="PF03357">
    <property type="entry name" value="Snf7"/>
    <property type="match status" value="1"/>
</dbReference>
<comment type="catalytic activity">
    <reaction evidence="25">
        <text>NADPH + O2 + H(+) = H2O2 + NADP(+)</text>
        <dbReference type="Rhea" id="RHEA:11260"/>
        <dbReference type="ChEBI" id="CHEBI:15378"/>
        <dbReference type="ChEBI" id="CHEBI:15379"/>
        <dbReference type="ChEBI" id="CHEBI:16240"/>
        <dbReference type="ChEBI" id="CHEBI:57783"/>
        <dbReference type="ChEBI" id="CHEBI:58349"/>
        <dbReference type="EC" id="1.6.3.1"/>
    </reaction>
    <physiologicalReaction direction="left-to-right" evidence="25">
        <dbReference type="Rhea" id="RHEA:11261"/>
    </physiologicalReaction>
</comment>
<dbReference type="InterPro" id="IPR036188">
    <property type="entry name" value="FAD/NAD-bd_sf"/>
</dbReference>
<dbReference type="eggNOG" id="KOG3039">
    <property type="taxonomic scope" value="Eukaryota"/>
</dbReference>
<comment type="function">
    <text evidence="19">Acts as a Baeyer-Villiger monooxygenase on a broad range of substrates. Catalyzes the insertion of an oxygen atom into a carbon-carbon bond adjacent to a carbonyl, which converts ketones to esters. Active on diverse carbonyl compounds, whereas soft nucleophiles are mostly non- or poorly reactive. In contrast with other forms of FMO it is non- or poorly active on 'classical' substrates such as drugs, pesticides, and dietary components containing soft nucleophilic heteroatoms. Able to oxidize drug molecules bearing a carbonyl group on an aliphatic chain, such as nabumetone and pentoxifylline. Also, in the absence of substrates, shows slow but yet significant NADPH oxidase activity. Acts as a positive modulator of cholesterol biosynthesis as well as glucose homeostasis, promoting metabolic aging via pleiotropic effects.</text>
</comment>
<evidence type="ECO:0000256" key="2">
    <source>
        <dbReference type="ARBA" id="ARBA00004389"/>
    </source>
</evidence>
<comment type="catalytic activity">
    <reaction evidence="26">
        <text>hexan-3-one + NADPH + O2 + H(+) = ethyl butanoate + NADP(+) + H2O</text>
        <dbReference type="Rhea" id="RHEA:54844"/>
        <dbReference type="ChEBI" id="CHEBI:15377"/>
        <dbReference type="ChEBI" id="CHEBI:15378"/>
        <dbReference type="ChEBI" id="CHEBI:15379"/>
        <dbReference type="ChEBI" id="CHEBI:57783"/>
        <dbReference type="ChEBI" id="CHEBI:58349"/>
        <dbReference type="ChEBI" id="CHEBI:88764"/>
        <dbReference type="ChEBI" id="CHEBI:89891"/>
    </reaction>
    <physiologicalReaction direction="left-to-right" evidence="26">
        <dbReference type="Rhea" id="RHEA:54845"/>
    </physiologicalReaction>
</comment>
<dbReference type="InterPro" id="IPR002257">
    <property type="entry name" value="Flavin_mOase_5"/>
</dbReference>
<evidence type="ECO:0000256" key="27">
    <source>
        <dbReference type="ARBA" id="ARBA00048041"/>
    </source>
</evidence>
<evidence type="ECO:0000256" key="28">
    <source>
        <dbReference type="ARBA" id="ARBA00048088"/>
    </source>
</evidence>
<evidence type="ECO:0000256" key="34">
    <source>
        <dbReference type="RuleBase" id="RU361177"/>
    </source>
</evidence>
<evidence type="ECO:0000256" key="5">
    <source>
        <dbReference type="ARBA" id="ARBA00009183"/>
    </source>
</evidence>
<keyword evidence="13" id="KW-0521">NADP</keyword>
<dbReference type="GO" id="GO:0007034">
    <property type="term" value="P:vacuolar transport"/>
    <property type="evidence" value="ECO:0007669"/>
    <property type="project" value="InterPro"/>
</dbReference>
<evidence type="ECO:0000256" key="14">
    <source>
        <dbReference type="ARBA" id="ARBA00022989"/>
    </source>
</evidence>
<keyword evidence="8 34" id="KW-0285">Flavoprotein</keyword>
<dbReference type="Gene3D" id="3.50.50.60">
    <property type="entry name" value="FAD/NAD(P)-binding domain"/>
    <property type="match status" value="1"/>
</dbReference>
<keyword evidence="18" id="KW-0472">Membrane</keyword>
<keyword evidence="35" id="KW-0175">Coiled coil</keyword>
<dbReference type="OMA" id="TDFPLFM"/>
<evidence type="ECO:0000256" key="19">
    <source>
        <dbReference type="ARBA" id="ARBA00045722"/>
    </source>
</evidence>
<comment type="subcellular location">
    <subcellularLocation>
        <location evidence="2">Endoplasmic reticulum membrane</location>
        <topology evidence="2">Single-pass membrane protein</topology>
    </subcellularLocation>
    <subcellularLocation>
        <location evidence="3">Microsome membrane</location>
    </subcellularLocation>
</comment>
<proteinExistence type="inferred from homology"/>
<comment type="catalytic activity">
    <reaction evidence="23">
        <text>heptan-2-one + NADPH + O2 + H(+) = pentyl acetate + NADP(+) + H2O</text>
        <dbReference type="Rhea" id="RHEA:54836"/>
        <dbReference type="ChEBI" id="CHEBI:5672"/>
        <dbReference type="ChEBI" id="CHEBI:15377"/>
        <dbReference type="ChEBI" id="CHEBI:15378"/>
        <dbReference type="ChEBI" id="CHEBI:15379"/>
        <dbReference type="ChEBI" id="CHEBI:57783"/>
        <dbReference type="ChEBI" id="CHEBI:58349"/>
        <dbReference type="ChEBI" id="CHEBI:87362"/>
    </reaction>
    <physiologicalReaction direction="left-to-right" evidence="23">
        <dbReference type="Rhea" id="RHEA:54837"/>
    </physiologicalReaction>
</comment>
<comment type="catalytic activity">
    <reaction evidence="33">
        <text>octan-3-one + NADPH + O2 + H(+) = pentyl propanoate + NADP(+) + H2O</text>
        <dbReference type="Rhea" id="RHEA:54840"/>
        <dbReference type="ChEBI" id="CHEBI:15377"/>
        <dbReference type="ChEBI" id="CHEBI:15378"/>
        <dbReference type="ChEBI" id="CHEBI:15379"/>
        <dbReference type="ChEBI" id="CHEBI:57783"/>
        <dbReference type="ChEBI" id="CHEBI:58349"/>
        <dbReference type="ChEBI" id="CHEBI:80946"/>
        <dbReference type="ChEBI" id="CHEBI:87373"/>
    </reaction>
    <physiologicalReaction direction="left-to-right" evidence="33">
        <dbReference type="Rhea" id="RHEA:54841"/>
    </physiologicalReaction>
</comment>
<reference evidence="36 37" key="1">
    <citation type="submission" date="2014-09" db="EMBL/GenBank/DDBJ databases">
        <authorList>
            <person name="Martin A.A."/>
        </authorList>
    </citation>
    <scope>NUCLEOTIDE SEQUENCE</scope>
    <source>
        <strain evidence="37">ED321</strain>
        <strain evidence="36">ED321 Heterogonic</strain>
    </source>
</reference>
<evidence type="ECO:0000313" key="37">
    <source>
        <dbReference type="Proteomes" id="UP000035682"/>
    </source>
</evidence>
<comment type="cofactor">
    <cofactor evidence="1 34">
        <name>FAD</name>
        <dbReference type="ChEBI" id="CHEBI:57692"/>
    </cofactor>
</comment>